<evidence type="ECO:0000313" key="2">
    <source>
        <dbReference type="EMBL" id="EYB98815.1"/>
    </source>
</evidence>
<reference evidence="3" key="1">
    <citation type="journal article" date="2015" name="Nat. Genet.">
        <title>The genome and transcriptome of the zoonotic hookworm Ancylostoma ceylanicum identify infection-specific gene families.</title>
        <authorList>
            <person name="Schwarz E.M."/>
            <person name="Hu Y."/>
            <person name="Antoshechkin I."/>
            <person name="Miller M.M."/>
            <person name="Sternberg P.W."/>
            <person name="Aroian R.V."/>
        </authorList>
    </citation>
    <scope>NUCLEOTIDE SEQUENCE</scope>
    <source>
        <strain evidence="3">HY135</strain>
    </source>
</reference>
<gene>
    <name evidence="2" type="primary">Acey_s0128.g1457</name>
    <name evidence="2" type="ORF">Y032_0128g1457</name>
</gene>
<evidence type="ECO:0000256" key="1">
    <source>
        <dbReference type="SAM" id="Phobius"/>
    </source>
</evidence>
<dbReference type="OrthoDB" id="407658at2759"/>
<dbReference type="Proteomes" id="UP000024635">
    <property type="component" value="Unassembled WGS sequence"/>
</dbReference>
<comment type="caution">
    <text evidence="2">The sequence shown here is derived from an EMBL/GenBank/DDBJ whole genome shotgun (WGS) entry which is preliminary data.</text>
</comment>
<dbReference type="PANTHER" id="PTHR31562:SF8">
    <property type="entry name" value="ALPHA-1,6-MANNOSYLTRANSFERASE"/>
    <property type="match status" value="1"/>
</dbReference>
<dbReference type="InterPro" id="IPR004988">
    <property type="entry name" value="DUF273"/>
</dbReference>
<name>A0A016T7X1_9BILA</name>
<keyword evidence="1" id="KW-1133">Transmembrane helix</keyword>
<keyword evidence="1" id="KW-0472">Membrane</keyword>
<dbReference type="Pfam" id="PF03314">
    <property type="entry name" value="DUF273"/>
    <property type="match status" value="1"/>
</dbReference>
<sequence>MKELRKNEMYRPIYAPVRLRHVDSYGTKKGLYVTLLVLIIVALTVLTTKRRGIPGFSSGRTSLARRDMGKCVQYFGSVTIFVADSKTFGNKSDLARRSLECYIKGTEYKLIRIDMDTDPRVNEVCAKHEAALFKRHCAASVYLADTEWMLVIDTETGVVNPDHCIEEWIDDRVDMMFYERFFNWEIAVGSYLVRNTEFSHEFLRKLAEWEFKKLPLWNSNDQGAFMLHLQATLIPYAAWEFDTCYDYWQKATNYQSYMAMVSCVRMALGAQKFWSGKVRIYRKAHGWSRDAWVTHCSNRSHNKRLTSEAKISVKTAFNKLTKNSTRVTTTDKKPQTTNPKWQWFPAFVWLLEHRSSGQAKQRLTSNAPAEKSWKFSAGVRGASLLYTVMPRLPRSFWQENTCAINEISGGSEELQEVVRTQENHVQCLVEYKVALDTVWSEKDFMLHGWKDDLSHKDCPFDSSIDPQQCGANLKEWHWKKVKRLEIAAMKCV</sequence>
<accession>A0A016T7X1</accession>
<protein>
    <recommendedName>
        <fullName evidence="4">Nucleotide-diphospho-sugar transferase domain-containing protein</fullName>
    </recommendedName>
</protein>
<keyword evidence="3" id="KW-1185">Reference proteome</keyword>
<evidence type="ECO:0000313" key="3">
    <source>
        <dbReference type="Proteomes" id="UP000024635"/>
    </source>
</evidence>
<organism evidence="2 3">
    <name type="scientific">Ancylostoma ceylanicum</name>
    <dbReference type="NCBI Taxonomy" id="53326"/>
    <lineage>
        <taxon>Eukaryota</taxon>
        <taxon>Metazoa</taxon>
        <taxon>Ecdysozoa</taxon>
        <taxon>Nematoda</taxon>
        <taxon>Chromadorea</taxon>
        <taxon>Rhabditida</taxon>
        <taxon>Rhabditina</taxon>
        <taxon>Rhabditomorpha</taxon>
        <taxon>Strongyloidea</taxon>
        <taxon>Ancylostomatidae</taxon>
        <taxon>Ancylostomatinae</taxon>
        <taxon>Ancylostoma</taxon>
    </lineage>
</organism>
<keyword evidence="1" id="KW-0812">Transmembrane</keyword>
<feature type="transmembrane region" description="Helical" evidence="1">
    <location>
        <begin position="30"/>
        <end position="48"/>
    </location>
</feature>
<dbReference type="Gene3D" id="3.90.550.10">
    <property type="entry name" value="Spore Coat Polysaccharide Biosynthesis Protein SpsA, Chain A"/>
    <property type="match status" value="1"/>
</dbReference>
<evidence type="ECO:0008006" key="4">
    <source>
        <dbReference type="Google" id="ProtNLM"/>
    </source>
</evidence>
<dbReference type="EMBL" id="JARK01001464">
    <property type="protein sequence ID" value="EYB98815.1"/>
    <property type="molecule type" value="Genomic_DNA"/>
</dbReference>
<dbReference type="AlphaFoldDB" id="A0A016T7X1"/>
<dbReference type="PANTHER" id="PTHR31562">
    <property type="entry name" value="PROTEIN CBG18972"/>
    <property type="match status" value="1"/>
</dbReference>
<dbReference type="InterPro" id="IPR029044">
    <property type="entry name" value="Nucleotide-diphossugar_trans"/>
</dbReference>
<proteinExistence type="predicted"/>